<dbReference type="EMBL" id="BNAO01000002">
    <property type="protein sequence ID" value="GHG64720.1"/>
    <property type="molecule type" value="Genomic_DNA"/>
</dbReference>
<feature type="coiled-coil region" evidence="1">
    <location>
        <begin position="160"/>
        <end position="194"/>
    </location>
</feature>
<name>A0ABQ3L0Q4_9ALTE</name>
<proteinExistence type="predicted"/>
<keyword evidence="3" id="KW-1185">Reference proteome</keyword>
<comment type="caution">
    <text evidence="2">The sequence shown here is derived from an EMBL/GenBank/DDBJ whole genome shotgun (WGS) entry which is preliminary data.</text>
</comment>
<keyword evidence="1" id="KW-0175">Coiled coil</keyword>
<dbReference type="Proteomes" id="UP000659697">
    <property type="component" value="Unassembled WGS sequence"/>
</dbReference>
<dbReference type="RefSeq" id="WP_189431191.1">
    <property type="nucleotide sequence ID" value="NZ_BNAO01000002.1"/>
</dbReference>
<evidence type="ECO:0000313" key="2">
    <source>
        <dbReference type="EMBL" id="GHG64720.1"/>
    </source>
</evidence>
<dbReference type="InterPro" id="IPR016908">
    <property type="entry name" value="UCP029037"/>
</dbReference>
<accession>A0ABQ3L0Q4</accession>
<evidence type="ECO:0000313" key="3">
    <source>
        <dbReference type="Proteomes" id="UP000659697"/>
    </source>
</evidence>
<gene>
    <name evidence="2" type="ORF">GCM10010919_11510</name>
</gene>
<reference evidence="3" key="1">
    <citation type="journal article" date="2019" name="Int. J. Syst. Evol. Microbiol.">
        <title>The Global Catalogue of Microorganisms (GCM) 10K type strain sequencing project: providing services to taxonomists for standard genome sequencing and annotation.</title>
        <authorList>
            <consortium name="The Broad Institute Genomics Platform"/>
            <consortium name="The Broad Institute Genome Sequencing Center for Infectious Disease"/>
            <person name="Wu L."/>
            <person name="Ma J."/>
        </authorList>
    </citation>
    <scope>NUCLEOTIDE SEQUENCE [LARGE SCALE GENOMIC DNA]</scope>
    <source>
        <strain evidence="3">CGMCC 1.7003</strain>
    </source>
</reference>
<sequence length="260" mass="29607">MYLAELRFKIIADTNLTAAEQAIRCYMEALIFNGQVIGREFPTAWQQDAFLSRVVIPTEDALHTRWHTNKGRQAEQQLSLAGLGYPQLQILGQDLLSQPSCEELPSQLVVFTSFADTCSPVRCANTLQPVPLFWLKTGNTDHEALIRWQLQFQALDEIQLQEQRVLHKIAENSLQQLNSKLNRMGRQLAKQLSRQNKIDIYYALYSGSSNDCSQEAEKNCPGCGSDWRLSQPIAQLFDFRCKHCLLLSNIAWECQSNNGE</sequence>
<protein>
    <submittedName>
        <fullName evidence="2">Zn-ribbon-containing protein</fullName>
    </submittedName>
</protein>
<dbReference type="Pfam" id="PF10071">
    <property type="entry name" value="DUF2310"/>
    <property type="match status" value="1"/>
</dbReference>
<organism evidence="2 3">
    <name type="scientific">Alishewanella longhuensis</name>
    <dbReference type="NCBI Taxonomy" id="1091037"/>
    <lineage>
        <taxon>Bacteria</taxon>
        <taxon>Pseudomonadati</taxon>
        <taxon>Pseudomonadota</taxon>
        <taxon>Gammaproteobacteria</taxon>
        <taxon>Alteromonadales</taxon>
        <taxon>Alteromonadaceae</taxon>
        <taxon>Alishewanella</taxon>
    </lineage>
</organism>
<evidence type="ECO:0000256" key="1">
    <source>
        <dbReference type="SAM" id="Coils"/>
    </source>
</evidence>